<keyword evidence="1" id="KW-1133">Transmembrane helix</keyword>
<evidence type="ECO:0008006" key="4">
    <source>
        <dbReference type="Google" id="ProtNLM"/>
    </source>
</evidence>
<gene>
    <name evidence="2" type="ORF">PCOR1329_LOCUS10506</name>
</gene>
<dbReference type="EMBL" id="CAUYUJ010002981">
    <property type="protein sequence ID" value="CAK0803243.1"/>
    <property type="molecule type" value="Genomic_DNA"/>
</dbReference>
<evidence type="ECO:0000313" key="3">
    <source>
        <dbReference type="Proteomes" id="UP001189429"/>
    </source>
</evidence>
<evidence type="ECO:0000256" key="1">
    <source>
        <dbReference type="SAM" id="Phobius"/>
    </source>
</evidence>
<reference evidence="2" key="1">
    <citation type="submission" date="2023-10" db="EMBL/GenBank/DDBJ databases">
        <authorList>
            <person name="Chen Y."/>
            <person name="Shah S."/>
            <person name="Dougan E. K."/>
            <person name="Thang M."/>
            <person name="Chan C."/>
        </authorList>
    </citation>
    <scope>NUCLEOTIDE SEQUENCE [LARGE SCALE GENOMIC DNA]</scope>
</reference>
<feature type="transmembrane region" description="Helical" evidence="1">
    <location>
        <begin position="32"/>
        <end position="56"/>
    </location>
</feature>
<organism evidence="2 3">
    <name type="scientific">Prorocentrum cordatum</name>
    <dbReference type="NCBI Taxonomy" id="2364126"/>
    <lineage>
        <taxon>Eukaryota</taxon>
        <taxon>Sar</taxon>
        <taxon>Alveolata</taxon>
        <taxon>Dinophyceae</taxon>
        <taxon>Prorocentrales</taxon>
        <taxon>Prorocentraceae</taxon>
        <taxon>Prorocentrum</taxon>
    </lineage>
</organism>
<comment type="caution">
    <text evidence="2">The sequence shown here is derived from an EMBL/GenBank/DDBJ whole genome shotgun (WGS) entry which is preliminary data.</text>
</comment>
<accession>A0ABN9QC44</accession>
<evidence type="ECO:0000313" key="2">
    <source>
        <dbReference type="EMBL" id="CAK0803243.1"/>
    </source>
</evidence>
<name>A0ABN9QC44_9DINO</name>
<keyword evidence="1" id="KW-0812">Transmembrane</keyword>
<dbReference type="Proteomes" id="UP001189429">
    <property type="component" value="Unassembled WGS sequence"/>
</dbReference>
<keyword evidence="1" id="KW-0472">Membrane</keyword>
<sequence>MPGDAETRELLDSPSPHAEVAGATYETLCSGLFYLSVFLLLLPFYLIVWLCCAGTFQLWGLQRPDNLIVKLLLPMLGALESNTGAGMSRNFFRAWQKWGDTFCTCNQVWMGSFRDVSKAFTSPQARTFNLGESALLPERLPDKKNTRCVFLLALSDQAAGGNGWHEAFLKCMVDYTLGAQDVATRRSDATANSLLDTLVQQYESMPHGPQEEFWTSQTGGWIPFVIKFLHYVMFGIDPSSEETFKILSAKYLGALDNLHYWVGLQPVPPIRGG</sequence>
<keyword evidence="3" id="KW-1185">Reference proteome</keyword>
<protein>
    <recommendedName>
        <fullName evidence="4">Alpha-1,2-Mannosidase</fullName>
    </recommendedName>
</protein>
<proteinExistence type="predicted"/>